<dbReference type="RefSeq" id="XP_011772337.1">
    <property type="nucleotide sequence ID" value="XM_011774035.1"/>
</dbReference>
<keyword evidence="1" id="KW-1133">Transmembrane helix</keyword>
<keyword evidence="1" id="KW-0812">Transmembrane</keyword>
<sequence>MRAYVCIINSLSLLIFPVASLFSLYVTGFFILEVGLFLSFSLDFFYRPLPWPVEDVEISNNSGELVACVCLNGGHRYLTHTENNCAVVAVLLVTLK</sequence>
<organism evidence="2 3">
    <name type="scientific">Trypanosoma brucei gambiense (strain MHOM/CI/86/DAL972)</name>
    <dbReference type="NCBI Taxonomy" id="679716"/>
    <lineage>
        <taxon>Eukaryota</taxon>
        <taxon>Discoba</taxon>
        <taxon>Euglenozoa</taxon>
        <taxon>Kinetoplastea</taxon>
        <taxon>Metakinetoplastina</taxon>
        <taxon>Trypanosomatida</taxon>
        <taxon>Trypanosomatidae</taxon>
        <taxon>Trypanosoma</taxon>
    </lineage>
</organism>
<protein>
    <submittedName>
        <fullName evidence="2">Uncharacterized protein</fullName>
    </submittedName>
</protein>
<feature type="transmembrane region" description="Helical" evidence="1">
    <location>
        <begin position="12"/>
        <end position="40"/>
    </location>
</feature>
<dbReference type="KEGG" id="tbg:TbgDal_III3880"/>
<reference evidence="3" key="1">
    <citation type="journal article" date="2010" name="PLoS Negl. Trop. Dis.">
        <title>The genome sequence of Trypanosoma brucei gambiense, causative agent of chronic human african trypanosomiasis.</title>
        <authorList>
            <person name="Jackson A.P."/>
            <person name="Sanders M."/>
            <person name="Berry A."/>
            <person name="McQuillan J."/>
            <person name="Aslett M.A."/>
            <person name="Quail M.A."/>
            <person name="Chukualim B."/>
            <person name="Capewell P."/>
            <person name="MacLeod A."/>
            <person name="Melville S.E."/>
            <person name="Gibson W."/>
            <person name="Barry J.D."/>
            <person name="Berriman M."/>
            <person name="Hertz-Fowler C."/>
        </authorList>
    </citation>
    <scope>NUCLEOTIDE SEQUENCE [LARGE SCALE GENOMIC DNA]</scope>
    <source>
        <strain evidence="3">MHOM/CI/86/DAL972</strain>
    </source>
</reference>
<dbReference type="EMBL" id="FN554966">
    <property type="protein sequence ID" value="CBH10047.1"/>
    <property type="molecule type" value="Genomic_DNA"/>
</dbReference>
<accession>C9ZL38</accession>
<dbReference type="VEuPathDB" id="TriTrypDB:Tbg972.3.3880"/>
<name>C9ZL38_TRYB9</name>
<proteinExistence type="predicted"/>
<dbReference type="Proteomes" id="UP000002316">
    <property type="component" value="Chromosome 3"/>
</dbReference>
<dbReference type="GeneID" id="23859180"/>
<evidence type="ECO:0000256" key="1">
    <source>
        <dbReference type="SAM" id="Phobius"/>
    </source>
</evidence>
<evidence type="ECO:0000313" key="3">
    <source>
        <dbReference type="Proteomes" id="UP000002316"/>
    </source>
</evidence>
<dbReference type="AlphaFoldDB" id="C9ZL38"/>
<keyword evidence="1" id="KW-0472">Membrane</keyword>
<gene>
    <name evidence="2" type="ORF">TbgDal_III3880</name>
</gene>
<evidence type="ECO:0000313" key="2">
    <source>
        <dbReference type="EMBL" id="CBH10047.1"/>
    </source>
</evidence>